<dbReference type="AlphaFoldDB" id="A0A8J3IFN4"/>
<dbReference type="Pfam" id="PF14243">
    <property type="entry name" value="R2K_3"/>
    <property type="match status" value="1"/>
</dbReference>
<reference evidence="2" key="1">
    <citation type="submission" date="2020-10" db="EMBL/GenBank/DDBJ databases">
        <title>Taxonomic study of unclassified bacteria belonging to the class Ktedonobacteria.</title>
        <authorList>
            <person name="Yabe S."/>
            <person name="Wang C.M."/>
            <person name="Zheng Y."/>
            <person name="Sakai Y."/>
            <person name="Cavaletti L."/>
            <person name="Monciardini P."/>
            <person name="Donadio S."/>
        </authorList>
    </citation>
    <scope>NUCLEOTIDE SEQUENCE</scope>
    <source>
        <strain evidence="2">ID150040</strain>
    </source>
</reference>
<dbReference type="InterPro" id="IPR025643">
    <property type="entry name" value="R2K_3"/>
</dbReference>
<dbReference type="EMBL" id="BNJK01000001">
    <property type="protein sequence ID" value="GHO92733.1"/>
    <property type="molecule type" value="Genomic_DNA"/>
</dbReference>
<sequence>MRRGAMRIIFCADPFQPSVPDSAYAAEAAAAEQAGFTVALIRYEALVEQQDELRATWRVVPGEQELAIYRGWMLRPEAYERLYHVLSEKGVVLINDLAAYRHCHYLPECYPLIESHTPRSTWLNLTSTLDLDEIMCLLVPFGDRPVLLKDFVKSRKHEWFEACYIPRASDRVDVERITQRFLELQGEELNEGLVFREFVEFEPLTIHTKSGMPLIKEYRLFFCEGQLISATPYWDEGDYGNDALPLPLFCSIAQSVHSRFFTLDIARRHDGQWMIIEPGDGQVAGLPAKLEVVEFYRRLYSTVSSNA</sequence>
<dbReference type="Proteomes" id="UP000597444">
    <property type="component" value="Unassembled WGS sequence"/>
</dbReference>
<organism evidence="2 3">
    <name type="scientific">Reticulibacter mediterranei</name>
    <dbReference type="NCBI Taxonomy" id="2778369"/>
    <lineage>
        <taxon>Bacteria</taxon>
        <taxon>Bacillati</taxon>
        <taxon>Chloroflexota</taxon>
        <taxon>Ktedonobacteria</taxon>
        <taxon>Ktedonobacterales</taxon>
        <taxon>Reticulibacteraceae</taxon>
        <taxon>Reticulibacter</taxon>
    </lineage>
</organism>
<name>A0A8J3IFN4_9CHLR</name>
<gene>
    <name evidence="2" type="ORF">KSF_027810</name>
</gene>
<evidence type="ECO:0000259" key="1">
    <source>
        <dbReference type="Pfam" id="PF14243"/>
    </source>
</evidence>
<protein>
    <recommendedName>
        <fullName evidence="1">ATP-grasp domain-containing protein</fullName>
    </recommendedName>
</protein>
<evidence type="ECO:0000313" key="2">
    <source>
        <dbReference type="EMBL" id="GHO92733.1"/>
    </source>
</evidence>
<proteinExistence type="predicted"/>
<accession>A0A8J3IFN4</accession>
<keyword evidence="3" id="KW-1185">Reference proteome</keyword>
<comment type="caution">
    <text evidence="2">The sequence shown here is derived from an EMBL/GenBank/DDBJ whole genome shotgun (WGS) entry which is preliminary data.</text>
</comment>
<evidence type="ECO:0000313" key="3">
    <source>
        <dbReference type="Proteomes" id="UP000597444"/>
    </source>
</evidence>
<feature type="domain" description="ATP-grasp" evidence="1">
    <location>
        <begin position="142"/>
        <end position="296"/>
    </location>
</feature>